<sequence length="483" mass="51097">MLADLRLFPVVGAALALSACASIPERGDRPAILTAETIEATQTLAPRGDTGWLPDQWWRLAGDPQLTLLIEEGLANSPQVAIALARIRRAEAEAQRVGAARLPTVTANAEGGLRRQSGNTGIPAQFLPDSWRDYGQASLSFGFDLDLWGRNRAAHAAATSDARAAVVDAAQARLVLSVAITAAYAELGRHYRERDNADAVLANRRATLALVAERERNGLDNRINVRRAEAELADAEQDFAAVEESIGLRRNQLAALLGAGPDRGLAVTRPPLSPSTPLSIPPGLKTDLLGRRPDIVAARERVEAAASRIKVARAGFFPSVNLSALIGLQALGFGNLIDSRSQFGAVGPAISLPIFQGGALRAQYGRAGADYDEAVASYNQTVISAFQQVADAVTQRESADKRLAAARSALNASEDALALVRNRYTAGLASRLDVLASEKSVHELRLAVIGLETFERGATLALIRALGGGFVADAQPSPEPTNP</sequence>
<proteinExistence type="inferred from homology"/>
<evidence type="ECO:0000256" key="3">
    <source>
        <dbReference type="ARBA" id="ARBA00022452"/>
    </source>
</evidence>
<dbReference type="AlphaFoldDB" id="A0A0G3XKB4"/>
<dbReference type="Proteomes" id="UP000035287">
    <property type="component" value="Plasmid p1"/>
</dbReference>
<dbReference type="PATRIC" id="fig|1348774.3.peg.3766"/>
<keyword evidence="7 9" id="KW-0564">Palmitate</keyword>
<dbReference type="Pfam" id="PF02321">
    <property type="entry name" value="OEP"/>
    <property type="match status" value="2"/>
</dbReference>
<dbReference type="EMBL" id="CP011771">
    <property type="protein sequence ID" value="AKM12015.1"/>
    <property type="molecule type" value="Genomic_DNA"/>
</dbReference>
<evidence type="ECO:0000256" key="1">
    <source>
        <dbReference type="ARBA" id="ARBA00004370"/>
    </source>
</evidence>
<dbReference type="Gene3D" id="1.20.1600.10">
    <property type="entry name" value="Outer membrane efflux proteins (OEP)"/>
    <property type="match status" value="1"/>
</dbReference>
<gene>
    <name evidence="10" type="ORF">AB433_17885</name>
</gene>
<keyword evidence="4 9" id="KW-0812">Transmembrane</keyword>
<dbReference type="RefSeq" id="WP_047824476.1">
    <property type="nucleotide sequence ID" value="NZ_CP011771.1"/>
</dbReference>
<dbReference type="GO" id="GO:0005886">
    <property type="term" value="C:plasma membrane"/>
    <property type="evidence" value="ECO:0007669"/>
    <property type="project" value="UniProtKB-SubCell"/>
</dbReference>
<evidence type="ECO:0000256" key="5">
    <source>
        <dbReference type="ARBA" id="ARBA00022729"/>
    </source>
</evidence>
<evidence type="ECO:0000313" key="11">
    <source>
        <dbReference type="Proteomes" id="UP000035287"/>
    </source>
</evidence>
<dbReference type="GO" id="GO:0015562">
    <property type="term" value="F:efflux transmembrane transporter activity"/>
    <property type="evidence" value="ECO:0007669"/>
    <property type="project" value="InterPro"/>
</dbReference>
<name>A0A0G3XKB4_9SPHN</name>
<evidence type="ECO:0000256" key="7">
    <source>
        <dbReference type="ARBA" id="ARBA00023139"/>
    </source>
</evidence>
<dbReference type="InterPro" id="IPR003423">
    <property type="entry name" value="OMP_efflux"/>
</dbReference>
<evidence type="ECO:0000313" key="10">
    <source>
        <dbReference type="EMBL" id="AKM12015.1"/>
    </source>
</evidence>
<dbReference type="PANTHER" id="PTHR30203:SF20">
    <property type="entry name" value="MULTIDRUG RESISTANCE OUTER MEMBRANE PROTEIN MDTP-RELATED"/>
    <property type="match status" value="1"/>
</dbReference>
<keyword evidence="5" id="KW-0732">Signal</keyword>
<organism evidence="10 11">
    <name type="scientific">Croceicoccus naphthovorans</name>
    <dbReference type="NCBI Taxonomy" id="1348774"/>
    <lineage>
        <taxon>Bacteria</taxon>
        <taxon>Pseudomonadati</taxon>
        <taxon>Pseudomonadota</taxon>
        <taxon>Alphaproteobacteria</taxon>
        <taxon>Sphingomonadales</taxon>
        <taxon>Erythrobacteraceae</taxon>
        <taxon>Croceicoccus</taxon>
    </lineage>
</organism>
<reference evidence="10 11" key="1">
    <citation type="submission" date="2015-06" db="EMBL/GenBank/DDBJ databases">
        <authorList>
            <person name="Zeng Y."/>
            <person name="Huang Y."/>
        </authorList>
    </citation>
    <scope>NUCLEOTIDE SEQUENCE [LARGE SCALE GENOMIC DNA]</scope>
    <source>
        <strain evidence="10 11">PQ-2</strain>
        <plasmid evidence="11">Plasmid p1</plasmid>
    </source>
</reference>
<geneLocation type="plasmid" evidence="10 11">
    <name>p1</name>
</geneLocation>
<keyword evidence="3 9" id="KW-1134">Transmembrane beta strand</keyword>
<dbReference type="SUPFAM" id="SSF56954">
    <property type="entry name" value="Outer membrane efflux proteins (OEP)"/>
    <property type="match status" value="1"/>
</dbReference>
<keyword evidence="11" id="KW-1185">Reference proteome</keyword>
<dbReference type="KEGG" id="cna:AB433_17885"/>
<protein>
    <submittedName>
        <fullName evidence="10">Multidrug transporter</fullName>
    </submittedName>
</protein>
<keyword evidence="10" id="KW-0614">Plasmid</keyword>
<comment type="subcellular location">
    <subcellularLocation>
        <location evidence="9">Cell membrane</location>
        <topology evidence="9">Lipid-anchor</topology>
    </subcellularLocation>
    <subcellularLocation>
        <location evidence="1">Membrane</location>
    </subcellularLocation>
</comment>
<keyword evidence="6 9" id="KW-0472">Membrane</keyword>
<comment type="similarity">
    <text evidence="2 9">Belongs to the outer membrane factor (OMF) (TC 1.B.17) family.</text>
</comment>
<evidence type="ECO:0000256" key="6">
    <source>
        <dbReference type="ARBA" id="ARBA00023136"/>
    </source>
</evidence>
<evidence type="ECO:0000256" key="4">
    <source>
        <dbReference type="ARBA" id="ARBA00022692"/>
    </source>
</evidence>
<dbReference type="NCBIfam" id="TIGR01845">
    <property type="entry name" value="outer_NodT"/>
    <property type="match status" value="1"/>
</dbReference>
<evidence type="ECO:0000256" key="2">
    <source>
        <dbReference type="ARBA" id="ARBA00007613"/>
    </source>
</evidence>
<keyword evidence="8 9" id="KW-0449">Lipoprotein</keyword>
<dbReference type="Gene3D" id="2.20.200.10">
    <property type="entry name" value="Outer membrane efflux proteins (OEP)"/>
    <property type="match status" value="1"/>
</dbReference>
<dbReference type="PROSITE" id="PS51257">
    <property type="entry name" value="PROKAR_LIPOPROTEIN"/>
    <property type="match status" value="1"/>
</dbReference>
<accession>A0A0G3XKB4</accession>
<dbReference type="PANTHER" id="PTHR30203">
    <property type="entry name" value="OUTER MEMBRANE CATION EFFLUX PROTEIN"/>
    <property type="match status" value="1"/>
</dbReference>
<evidence type="ECO:0000256" key="8">
    <source>
        <dbReference type="ARBA" id="ARBA00023288"/>
    </source>
</evidence>
<dbReference type="OrthoDB" id="7181739at2"/>
<evidence type="ECO:0000256" key="9">
    <source>
        <dbReference type="RuleBase" id="RU362097"/>
    </source>
</evidence>
<dbReference type="InterPro" id="IPR010131">
    <property type="entry name" value="MdtP/NodT-like"/>
</dbReference>